<evidence type="ECO:0000256" key="6">
    <source>
        <dbReference type="ARBA" id="ARBA00022989"/>
    </source>
</evidence>
<keyword evidence="4 10" id="KW-0812">Transmembrane</keyword>
<evidence type="ECO:0008006" key="13">
    <source>
        <dbReference type="Google" id="ProtNLM"/>
    </source>
</evidence>
<feature type="transmembrane region" description="Helical" evidence="10">
    <location>
        <begin position="77"/>
        <end position="96"/>
    </location>
</feature>
<accession>A0A6A6LNN5</accession>
<reference evidence="11 12" key="1">
    <citation type="journal article" date="2020" name="Mol. Plant">
        <title>The Chromosome-Based Rubber Tree Genome Provides New Insights into Spurge Genome Evolution and Rubber Biosynthesis.</title>
        <authorList>
            <person name="Liu J."/>
            <person name="Shi C."/>
            <person name="Shi C.C."/>
            <person name="Li W."/>
            <person name="Zhang Q.J."/>
            <person name="Zhang Y."/>
            <person name="Li K."/>
            <person name="Lu H.F."/>
            <person name="Shi C."/>
            <person name="Zhu S.T."/>
            <person name="Xiao Z.Y."/>
            <person name="Nan H."/>
            <person name="Yue Y."/>
            <person name="Zhu X.G."/>
            <person name="Wu Y."/>
            <person name="Hong X.N."/>
            <person name="Fan G.Y."/>
            <person name="Tong Y."/>
            <person name="Zhang D."/>
            <person name="Mao C.L."/>
            <person name="Liu Y.L."/>
            <person name="Hao S.J."/>
            <person name="Liu W.Q."/>
            <person name="Lv M.Q."/>
            <person name="Zhang H.B."/>
            <person name="Liu Y."/>
            <person name="Hu-Tang G.R."/>
            <person name="Wang J.P."/>
            <person name="Wang J.H."/>
            <person name="Sun Y.H."/>
            <person name="Ni S.B."/>
            <person name="Chen W.B."/>
            <person name="Zhang X.C."/>
            <person name="Jiao Y.N."/>
            <person name="Eichler E.E."/>
            <person name="Li G.H."/>
            <person name="Liu X."/>
            <person name="Gao L.Z."/>
        </authorList>
    </citation>
    <scope>NUCLEOTIDE SEQUENCE [LARGE SCALE GENOMIC DNA]</scope>
    <source>
        <strain evidence="12">cv. GT1</strain>
        <tissue evidence="11">Leaf</tissue>
    </source>
</reference>
<dbReference type="EMBL" id="JAAGAX010000010">
    <property type="protein sequence ID" value="KAF2302127.1"/>
    <property type="molecule type" value="Genomic_DNA"/>
</dbReference>
<dbReference type="GO" id="GO:0005886">
    <property type="term" value="C:plasma membrane"/>
    <property type="evidence" value="ECO:0007669"/>
    <property type="project" value="UniProtKB-SubCell"/>
</dbReference>
<dbReference type="AlphaFoldDB" id="A0A6A6LNN5"/>
<sequence>MNPPRFLDDSSQEQQSNPAIINSISIETLQSSAQNLIKSWHRRQKWNFLFNPTDEPGENKRAQWRNNLIEFLESTKVRVIAISLLLVDLILTILELSSSLLSCTPEKNNYKIERVWYHWVGIAILILLSAKAMALAVGLGSSLFRRPGYVVDGAVVLGALILETLLERKGGGLLVVVSLWRVIRVVESAFELSDEAIEAQIDGIVCQFELLREENTRLLQTIAEKDMDKCNRKCTIQAGFCRQEKRVEMCLGNLNVHEYPITCRSSFISRALYTVVLNWATLKSTQL</sequence>
<organism evidence="11 12">
    <name type="scientific">Hevea brasiliensis</name>
    <name type="common">Para rubber tree</name>
    <name type="synonym">Siphonia brasiliensis</name>
    <dbReference type="NCBI Taxonomy" id="3981"/>
    <lineage>
        <taxon>Eukaryota</taxon>
        <taxon>Viridiplantae</taxon>
        <taxon>Streptophyta</taxon>
        <taxon>Embryophyta</taxon>
        <taxon>Tracheophyta</taxon>
        <taxon>Spermatophyta</taxon>
        <taxon>Magnoliopsida</taxon>
        <taxon>eudicotyledons</taxon>
        <taxon>Gunneridae</taxon>
        <taxon>Pentapetalae</taxon>
        <taxon>rosids</taxon>
        <taxon>fabids</taxon>
        <taxon>Malpighiales</taxon>
        <taxon>Euphorbiaceae</taxon>
        <taxon>Crotonoideae</taxon>
        <taxon>Micrandreae</taxon>
        <taxon>Hevea</taxon>
    </lineage>
</organism>
<dbReference type="PANTHER" id="PTHR46480:SF1">
    <property type="entry name" value="VOLTAGE-GATED HYDROGEN CHANNEL 1"/>
    <property type="match status" value="1"/>
</dbReference>
<dbReference type="GO" id="GO:0034702">
    <property type="term" value="C:monoatomic ion channel complex"/>
    <property type="evidence" value="ECO:0007669"/>
    <property type="project" value="UniProtKB-KW"/>
</dbReference>
<protein>
    <recommendedName>
        <fullName evidence="13">Voltage-gated hydrogen channel 1</fullName>
    </recommendedName>
</protein>
<keyword evidence="6 10" id="KW-1133">Transmembrane helix</keyword>
<keyword evidence="2" id="KW-0813">Transport</keyword>
<evidence type="ECO:0000256" key="3">
    <source>
        <dbReference type="ARBA" id="ARBA00022475"/>
    </source>
</evidence>
<dbReference type="Gene3D" id="1.20.120.350">
    <property type="entry name" value="Voltage-gated potassium channels. Chain C"/>
    <property type="match status" value="1"/>
</dbReference>
<comment type="caution">
    <text evidence="11">The sequence shown here is derived from an EMBL/GenBank/DDBJ whole genome shotgun (WGS) entry which is preliminary data.</text>
</comment>
<gene>
    <name evidence="11" type="ORF">GH714_032879</name>
</gene>
<evidence type="ECO:0000256" key="2">
    <source>
        <dbReference type="ARBA" id="ARBA00022448"/>
    </source>
</evidence>
<keyword evidence="12" id="KW-1185">Reference proteome</keyword>
<evidence type="ECO:0000313" key="12">
    <source>
        <dbReference type="Proteomes" id="UP000467840"/>
    </source>
</evidence>
<name>A0A6A6LNN5_HEVBR</name>
<keyword evidence="3" id="KW-1003">Cell membrane</keyword>
<evidence type="ECO:0000256" key="8">
    <source>
        <dbReference type="ARBA" id="ARBA00023136"/>
    </source>
</evidence>
<dbReference type="InterPro" id="IPR031846">
    <property type="entry name" value="Hvcn1"/>
</dbReference>
<dbReference type="InterPro" id="IPR027359">
    <property type="entry name" value="Volt_channel_dom_sf"/>
</dbReference>
<feature type="transmembrane region" description="Helical" evidence="10">
    <location>
        <begin position="116"/>
        <end position="139"/>
    </location>
</feature>
<evidence type="ECO:0000256" key="9">
    <source>
        <dbReference type="ARBA" id="ARBA00023303"/>
    </source>
</evidence>
<keyword evidence="9" id="KW-0407">Ion channel</keyword>
<evidence type="ECO:0000313" key="11">
    <source>
        <dbReference type="EMBL" id="KAF2302127.1"/>
    </source>
</evidence>
<keyword evidence="7" id="KW-0406">Ion transport</keyword>
<keyword evidence="8 10" id="KW-0472">Membrane</keyword>
<evidence type="ECO:0000256" key="4">
    <source>
        <dbReference type="ARBA" id="ARBA00022692"/>
    </source>
</evidence>
<evidence type="ECO:0000256" key="5">
    <source>
        <dbReference type="ARBA" id="ARBA00022882"/>
    </source>
</evidence>
<comment type="subcellular location">
    <subcellularLocation>
        <location evidence="1">Cell membrane</location>
        <topology evidence="1">Multi-pass membrane protein</topology>
    </subcellularLocation>
</comment>
<dbReference type="GO" id="GO:0030171">
    <property type="term" value="F:voltage-gated proton channel activity"/>
    <property type="evidence" value="ECO:0007669"/>
    <property type="project" value="InterPro"/>
</dbReference>
<dbReference type="Proteomes" id="UP000467840">
    <property type="component" value="Chromosome 4"/>
</dbReference>
<evidence type="ECO:0000256" key="1">
    <source>
        <dbReference type="ARBA" id="ARBA00004651"/>
    </source>
</evidence>
<evidence type="ECO:0000256" key="10">
    <source>
        <dbReference type="SAM" id="Phobius"/>
    </source>
</evidence>
<keyword evidence="5" id="KW-0851">Voltage-gated channel</keyword>
<dbReference type="PANTHER" id="PTHR46480">
    <property type="entry name" value="F20B24.22"/>
    <property type="match status" value="1"/>
</dbReference>
<proteinExistence type="predicted"/>
<evidence type="ECO:0000256" key="7">
    <source>
        <dbReference type="ARBA" id="ARBA00023065"/>
    </source>
</evidence>